<reference evidence="1" key="1">
    <citation type="submission" date="2021-02" db="EMBL/GenBank/DDBJ databases">
        <authorList>
            <person name="Dougan E. K."/>
            <person name="Rhodes N."/>
            <person name="Thang M."/>
            <person name="Chan C."/>
        </authorList>
    </citation>
    <scope>NUCLEOTIDE SEQUENCE</scope>
</reference>
<proteinExistence type="predicted"/>
<evidence type="ECO:0000313" key="2">
    <source>
        <dbReference type="Proteomes" id="UP000626109"/>
    </source>
</evidence>
<protein>
    <submittedName>
        <fullName evidence="1">Uncharacterized protein</fullName>
    </submittedName>
</protein>
<accession>A0A813I837</accession>
<organism evidence="1 2">
    <name type="scientific">Polarella glacialis</name>
    <name type="common">Dinoflagellate</name>
    <dbReference type="NCBI Taxonomy" id="89957"/>
    <lineage>
        <taxon>Eukaryota</taxon>
        <taxon>Sar</taxon>
        <taxon>Alveolata</taxon>
        <taxon>Dinophyceae</taxon>
        <taxon>Suessiales</taxon>
        <taxon>Suessiaceae</taxon>
        <taxon>Polarella</taxon>
    </lineage>
</organism>
<evidence type="ECO:0000313" key="1">
    <source>
        <dbReference type="EMBL" id="CAE8646042.1"/>
    </source>
</evidence>
<dbReference type="EMBL" id="CAJNNW010004052">
    <property type="protein sequence ID" value="CAE8646042.1"/>
    <property type="molecule type" value="Genomic_DNA"/>
</dbReference>
<sequence length="100" mass="10433">MELQRRGCTGRGYVASCTADLAPSTKSRDLVASSSGGDSERRVATTAPVVASVVGTSRSCLRAAQCRGHRSIALSGRLAWIQCTDHENVVVVVAGVVVVF</sequence>
<gene>
    <name evidence="1" type="ORF">PGLA2088_LOCUS4448</name>
</gene>
<name>A0A813I837_POLGL</name>
<dbReference type="Proteomes" id="UP000626109">
    <property type="component" value="Unassembled WGS sequence"/>
</dbReference>
<dbReference type="AlphaFoldDB" id="A0A813I837"/>
<comment type="caution">
    <text evidence="1">The sequence shown here is derived from an EMBL/GenBank/DDBJ whole genome shotgun (WGS) entry which is preliminary data.</text>
</comment>